<dbReference type="Proteomes" id="UP001168821">
    <property type="component" value="Unassembled WGS sequence"/>
</dbReference>
<keyword evidence="1" id="KW-0472">Membrane</keyword>
<accession>A0AA38HRI2</accession>
<name>A0AA38HRI2_9CUCU</name>
<sequence length="110" mass="12555">MSGCVLVVKGQAMQLKSGVWFCMMQMVVMAILSRGAKHRARGARWGLRGGSVPSSSSYDLRTSRIPTPFILKEGRFSEKYVPRNGRTRFKRWEICDYRKGHHVYVNSEAD</sequence>
<keyword evidence="1" id="KW-0812">Transmembrane</keyword>
<feature type="transmembrane region" description="Helical" evidence="1">
    <location>
        <begin position="18"/>
        <end position="36"/>
    </location>
</feature>
<dbReference type="EMBL" id="JALNTZ010000010">
    <property type="protein sequence ID" value="KAJ3639794.1"/>
    <property type="molecule type" value="Genomic_DNA"/>
</dbReference>
<keyword evidence="3" id="KW-1185">Reference proteome</keyword>
<protein>
    <submittedName>
        <fullName evidence="2">Uncharacterized protein</fullName>
    </submittedName>
</protein>
<keyword evidence="1" id="KW-1133">Transmembrane helix</keyword>
<organism evidence="2 3">
    <name type="scientific">Zophobas morio</name>
    <dbReference type="NCBI Taxonomy" id="2755281"/>
    <lineage>
        <taxon>Eukaryota</taxon>
        <taxon>Metazoa</taxon>
        <taxon>Ecdysozoa</taxon>
        <taxon>Arthropoda</taxon>
        <taxon>Hexapoda</taxon>
        <taxon>Insecta</taxon>
        <taxon>Pterygota</taxon>
        <taxon>Neoptera</taxon>
        <taxon>Endopterygota</taxon>
        <taxon>Coleoptera</taxon>
        <taxon>Polyphaga</taxon>
        <taxon>Cucujiformia</taxon>
        <taxon>Tenebrionidae</taxon>
        <taxon>Zophobas</taxon>
    </lineage>
</organism>
<evidence type="ECO:0000313" key="3">
    <source>
        <dbReference type="Proteomes" id="UP001168821"/>
    </source>
</evidence>
<gene>
    <name evidence="2" type="ORF">Zmor_003131</name>
</gene>
<reference evidence="2" key="1">
    <citation type="journal article" date="2023" name="G3 (Bethesda)">
        <title>Whole genome assemblies of Zophobas morio and Tenebrio molitor.</title>
        <authorList>
            <person name="Kaur S."/>
            <person name="Stinson S.A."/>
            <person name="diCenzo G.C."/>
        </authorList>
    </citation>
    <scope>NUCLEOTIDE SEQUENCE</scope>
    <source>
        <strain evidence="2">QUZm001</strain>
    </source>
</reference>
<comment type="caution">
    <text evidence="2">The sequence shown here is derived from an EMBL/GenBank/DDBJ whole genome shotgun (WGS) entry which is preliminary data.</text>
</comment>
<proteinExistence type="predicted"/>
<dbReference type="AlphaFoldDB" id="A0AA38HRI2"/>
<evidence type="ECO:0000313" key="2">
    <source>
        <dbReference type="EMBL" id="KAJ3639794.1"/>
    </source>
</evidence>
<evidence type="ECO:0000256" key="1">
    <source>
        <dbReference type="SAM" id="Phobius"/>
    </source>
</evidence>